<comment type="caution">
    <text evidence="1">The sequence shown here is derived from an EMBL/GenBank/DDBJ whole genome shotgun (WGS) entry which is preliminary data.</text>
</comment>
<proteinExistence type="predicted"/>
<accession>K6H9P4</accession>
<reference evidence="1 2" key="1">
    <citation type="submission" date="2012-07" db="EMBL/GenBank/DDBJ databases">
        <title>Draft genome sequence of Desulfovibrio magneticus str. Maddingley MBC34 obtained from a metagenomic sequence of a methanogenic enrichment isolated from coal-seam formation water in Victoria, Australia.</title>
        <authorList>
            <person name="Greenfield P."/>
            <person name="Hendry P."/>
            <person name="Li D."/>
            <person name="Rosewarne C.P."/>
            <person name="Tran-Dinh N."/>
            <person name="Elbourne L.D.H."/>
            <person name="Paulsen I.T."/>
            <person name="Midgley D.J."/>
        </authorList>
    </citation>
    <scope>NUCLEOTIDE SEQUENCE [LARGE SCALE GENOMIC DNA]</scope>
    <source>
        <strain evidence="2">Maddingley MBC34</strain>
    </source>
</reference>
<organism evidence="1 2">
    <name type="scientific">Solidesulfovibrio magneticus str. Maddingley MBC34</name>
    <dbReference type="NCBI Taxonomy" id="1206767"/>
    <lineage>
        <taxon>Bacteria</taxon>
        <taxon>Pseudomonadati</taxon>
        <taxon>Thermodesulfobacteriota</taxon>
        <taxon>Desulfovibrionia</taxon>
        <taxon>Desulfovibrionales</taxon>
        <taxon>Desulfovibrionaceae</taxon>
        <taxon>Solidesulfovibrio</taxon>
    </lineage>
</organism>
<dbReference type="Proteomes" id="UP000006272">
    <property type="component" value="Unassembled WGS sequence"/>
</dbReference>
<gene>
    <name evidence="1" type="ORF">B193_2091</name>
</gene>
<evidence type="ECO:0000313" key="1">
    <source>
        <dbReference type="EMBL" id="EKO39203.1"/>
    </source>
</evidence>
<sequence>MRQAVFWCLRFYIVPIEYELFQKNVSDQEKLNLFKQFFLKNGNYSFGKEEVYAIRITHIEGDMHFGKLSKREYTENRSITPVDVEDSVIEDWPYVNFVFDVSKGVQLLAIEKDMELFPSVSGLKRKMSLMAKKSMGYTGFVVNFEPVVEKFAFWNIIEQAERIYALRLKLESPNMFGASMKARESLKELQGVFNNNKLGIVIENSEGNLDIPRERIESYVEYADQGGGSWVLDIARDGERRRFASFQNAVVAKVALIKSDPLGMMRNAMGYFKKFL</sequence>
<dbReference type="EMBL" id="ALAO01000162">
    <property type="protein sequence ID" value="EKO39203.1"/>
    <property type="molecule type" value="Genomic_DNA"/>
</dbReference>
<protein>
    <submittedName>
        <fullName evidence="1">Uncharacterized protein</fullName>
    </submittedName>
</protein>
<evidence type="ECO:0000313" key="2">
    <source>
        <dbReference type="Proteomes" id="UP000006272"/>
    </source>
</evidence>
<name>K6H9P4_9BACT</name>
<dbReference type="AlphaFoldDB" id="K6H9P4"/>